<name>A0A9W9S1J2_9EURO</name>
<reference evidence="2" key="2">
    <citation type="journal article" date="2023" name="IMA Fungus">
        <title>Comparative genomic study of the Penicillium genus elucidates a diverse pangenome and 15 lateral gene transfer events.</title>
        <authorList>
            <person name="Petersen C."/>
            <person name="Sorensen T."/>
            <person name="Nielsen M.R."/>
            <person name="Sondergaard T.E."/>
            <person name="Sorensen J.L."/>
            <person name="Fitzpatrick D.A."/>
            <person name="Frisvad J.C."/>
            <person name="Nielsen K.L."/>
        </authorList>
    </citation>
    <scope>NUCLEOTIDE SEQUENCE</scope>
    <source>
        <strain evidence="2">IBT 29864</strain>
    </source>
</reference>
<feature type="region of interest" description="Disordered" evidence="1">
    <location>
        <begin position="1"/>
        <end position="90"/>
    </location>
</feature>
<evidence type="ECO:0000256" key="1">
    <source>
        <dbReference type="SAM" id="MobiDB-lite"/>
    </source>
</evidence>
<keyword evidence="3" id="KW-1185">Reference proteome</keyword>
<reference evidence="2" key="1">
    <citation type="submission" date="2022-11" db="EMBL/GenBank/DDBJ databases">
        <authorList>
            <person name="Petersen C."/>
        </authorList>
    </citation>
    <scope>NUCLEOTIDE SEQUENCE</scope>
    <source>
        <strain evidence="2">IBT 29864</strain>
    </source>
</reference>
<evidence type="ECO:0000313" key="3">
    <source>
        <dbReference type="Proteomes" id="UP001147782"/>
    </source>
</evidence>
<dbReference type="Proteomes" id="UP001147782">
    <property type="component" value="Unassembled WGS sequence"/>
</dbReference>
<feature type="compositionally biased region" description="Basic and acidic residues" evidence="1">
    <location>
        <begin position="63"/>
        <end position="90"/>
    </location>
</feature>
<proteinExistence type="predicted"/>
<feature type="compositionally biased region" description="Polar residues" evidence="1">
    <location>
        <begin position="34"/>
        <end position="61"/>
    </location>
</feature>
<dbReference type="GeneID" id="81438551"/>
<accession>A0A9W9S1J2</accession>
<protein>
    <submittedName>
        <fullName evidence="2">Uncharacterized protein</fullName>
    </submittedName>
</protein>
<sequence length="90" mass="10041">MNSDSDDRSGWSCRSDWNRDGATPTPSVMARNYPQDQDNWKGSGNYNNGNNQIVPQATPVANNKDEAHDDDPDNHNHDDKGIKAISEKLE</sequence>
<organism evidence="2 3">
    <name type="scientific">Penicillium cataractarum</name>
    <dbReference type="NCBI Taxonomy" id="2100454"/>
    <lineage>
        <taxon>Eukaryota</taxon>
        <taxon>Fungi</taxon>
        <taxon>Dikarya</taxon>
        <taxon>Ascomycota</taxon>
        <taxon>Pezizomycotina</taxon>
        <taxon>Eurotiomycetes</taxon>
        <taxon>Eurotiomycetidae</taxon>
        <taxon>Eurotiales</taxon>
        <taxon>Aspergillaceae</taxon>
        <taxon>Penicillium</taxon>
    </lineage>
</organism>
<dbReference type="OrthoDB" id="4369104at2759"/>
<dbReference type="RefSeq" id="XP_056554785.1">
    <property type="nucleotide sequence ID" value="XM_056699372.1"/>
</dbReference>
<dbReference type="AlphaFoldDB" id="A0A9W9S1J2"/>
<evidence type="ECO:0000313" key="2">
    <source>
        <dbReference type="EMBL" id="KAJ5370351.1"/>
    </source>
</evidence>
<comment type="caution">
    <text evidence="2">The sequence shown here is derived from an EMBL/GenBank/DDBJ whole genome shotgun (WGS) entry which is preliminary data.</text>
</comment>
<gene>
    <name evidence="2" type="ORF">N7496_006443</name>
</gene>
<dbReference type="EMBL" id="JAPZBS010000005">
    <property type="protein sequence ID" value="KAJ5370351.1"/>
    <property type="molecule type" value="Genomic_DNA"/>
</dbReference>